<dbReference type="Gene3D" id="3.50.50.60">
    <property type="entry name" value="FAD/NAD(P)-binding domain"/>
    <property type="match status" value="1"/>
</dbReference>
<keyword evidence="3" id="KW-1185">Reference proteome</keyword>
<dbReference type="InterPro" id="IPR036188">
    <property type="entry name" value="FAD/NAD-bd_sf"/>
</dbReference>
<dbReference type="Proteomes" id="UP001302602">
    <property type="component" value="Unassembled WGS sequence"/>
</dbReference>
<reference evidence="2" key="1">
    <citation type="journal article" date="2023" name="Mol. Phylogenet. Evol.">
        <title>Genome-scale phylogeny and comparative genomics of the fungal order Sordariales.</title>
        <authorList>
            <person name="Hensen N."/>
            <person name="Bonometti L."/>
            <person name="Westerberg I."/>
            <person name="Brannstrom I.O."/>
            <person name="Guillou S."/>
            <person name="Cros-Aarteil S."/>
            <person name="Calhoun S."/>
            <person name="Haridas S."/>
            <person name="Kuo A."/>
            <person name="Mondo S."/>
            <person name="Pangilinan J."/>
            <person name="Riley R."/>
            <person name="LaButti K."/>
            <person name="Andreopoulos B."/>
            <person name="Lipzen A."/>
            <person name="Chen C."/>
            <person name="Yan M."/>
            <person name="Daum C."/>
            <person name="Ng V."/>
            <person name="Clum A."/>
            <person name="Steindorff A."/>
            <person name="Ohm R.A."/>
            <person name="Martin F."/>
            <person name="Silar P."/>
            <person name="Natvig D.O."/>
            <person name="Lalanne C."/>
            <person name="Gautier V."/>
            <person name="Ament-Velasquez S.L."/>
            <person name="Kruys A."/>
            <person name="Hutchinson M.I."/>
            <person name="Powell A.J."/>
            <person name="Barry K."/>
            <person name="Miller A.N."/>
            <person name="Grigoriev I.V."/>
            <person name="Debuchy R."/>
            <person name="Gladieux P."/>
            <person name="Hiltunen Thoren M."/>
            <person name="Johannesson H."/>
        </authorList>
    </citation>
    <scope>NUCLEOTIDE SEQUENCE</scope>
    <source>
        <strain evidence="2">CBS 731.68</strain>
    </source>
</reference>
<dbReference type="AlphaFoldDB" id="A0AAN6U6L8"/>
<proteinExistence type="predicted"/>
<evidence type="ECO:0000313" key="2">
    <source>
        <dbReference type="EMBL" id="KAK4126821.1"/>
    </source>
</evidence>
<protein>
    <submittedName>
        <fullName evidence="2">FAD dependent oxidoreductase</fullName>
    </submittedName>
</protein>
<dbReference type="GO" id="GO:0005737">
    <property type="term" value="C:cytoplasm"/>
    <property type="evidence" value="ECO:0007669"/>
    <property type="project" value="TreeGrafter"/>
</dbReference>
<evidence type="ECO:0000259" key="1">
    <source>
        <dbReference type="Pfam" id="PF01266"/>
    </source>
</evidence>
<evidence type="ECO:0000313" key="3">
    <source>
        <dbReference type="Proteomes" id="UP001302602"/>
    </source>
</evidence>
<dbReference type="InterPro" id="IPR006076">
    <property type="entry name" value="FAD-dep_OxRdtase"/>
</dbReference>
<dbReference type="PANTHER" id="PTHR13847:SF284">
    <property type="entry name" value="FAD DEPENDENT OXIDOREDUCTASE DOMAIN-CONTAINING PROTEIN"/>
    <property type="match status" value="1"/>
</dbReference>
<name>A0AAN6U6L8_9PEZI</name>
<dbReference type="GeneID" id="87828784"/>
<dbReference type="RefSeq" id="XP_062650592.1">
    <property type="nucleotide sequence ID" value="XM_062792015.1"/>
</dbReference>
<sequence length="251" mass="27757">MSGGGFNLQTHTAVTGLKRKKPSGESGFCWEVQTQRGVVKARRVVLATNGYTAAVWPRFQGVVVPLRGQVTAQRPGKAMPAGGCLPTTYSFIYERGYEYMVARPQGSRFAGDIVMGGGLVRAPDDGLMEFGTTDDSVVNEDISEYLRETTGRYFGPDWGEDHPEGRVRSEWTGIMGFSPDGLPFVGEVPGENGLWASCSFQGHGMVLCWMCAKALVDMMEGRDDEELGEWFPDVFRITEERLAKRFQGRLY</sequence>
<dbReference type="Gene3D" id="3.30.9.10">
    <property type="entry name" value="D-Amino Acid Oxidase, subunit A, domain 2"/>
    <property type="match status" value="1"/>
</dbReference>
<gene>
    <name evidence="2" type="ORF">N657DRAFT_640687</name>
</gene>
<reference evidence="2" key="2">
    <citation type="submission" date="2023-05" db="EMBL/GenBank/DDBJ databases">
        <authorList>
            <consortium name="Lawrence Berkeley National Laboratory"/>
            <person name="Steindorff A."/>
            <person name="Hensen N."/>
            <person name="Bonometti L."/>
            <person name="Westerberg I."/>
            <person name="Brannstrom I.O."/>
            <person name="Guillou S."/>
            <person name="Cros-Aarteil S."/>
            <person name="Calhoun S."/>
            <person name="Haridas S."/>
            <person name="Kuo A."/>
            <person name="Mondo S."/>
            <person name="Pangilinan J."/>
            <person name="Riley R."/>
            <person name="Labutti K."/>
            <person name="Andreopoulos B."/>
            <person name="Lipzen A."/>
            <person name="Chen C."/>
            <person name="Yanf M."/>
            <person name="Daum C."/>
            <person name="Ng V."/>
            <person name="Clum A."/>
            <person name="Ohm R."/>
            <person name="Martin F."/>
            <person name="Silar P."/>
            <person name="Natvig D."/>
            <person name="Lalanne C."/>
            <person name="Gautier V."/>
            <person name="Ament-Velasquez S.L."/>
            <person name="Kruys A."/>
            <person name="Hutchinson M.I."/>
            <person name="Powell A.J."/>
            <person name="Barry K."/>
            <person name="Miller A.N."/>
            <person name="Grigoriev I.V."/>
            <person name="Debuchy R."/>
            <person name="Gladieux P."/>
            <person name="Thoren M.H."/>
            <person name="Johannesson H."/>
        </authorList>
    </citation>
    <scope>NUCLEOTIDE SEQUENCE</scope>
    <source>
        <strain evidence="2">CBS 731.68</strain>
    </source>
</reference>
<feature type="domain" description="FAD dependent oxidoreductase" evidence="1">
    <location>
        <begin position="5"/>
        <end position="218"/>
    </location>
</feature>
<dbReference type="EMBL" id="MU853224">
    <property type="protein sequence ID" value="KAK4126821.1"/>
    <property type="molecule type" value="Genomic_DNA"/>
</dbReference>
<dbReference type="SUPFAM" id="SSF51905">
    <property type="entry name" value="FAD/NAD(P)-binding domain"/>
    <property type="match status" value="1"/>
</dbReference>
<dbReference type="Pfam" id="PF01266">
    <property type="entry name" value="DAO"/>
    <property type="match status" value="1"/>
</dbReference>
<organism evidence="2 3">
    <name type="scientific">Parathielavia appendiculata</name>
    <dbReference type="NCBI Taxonomy" id="2587402"/>
    <lineage>
        <taxon>Eukaryota</taxon>
        <taxon>Fungi</taxon>
        <taxon>Dikarya</taxon>
        <taxon>Ascomycota</taxon>
        <taxon>Pezizomycotina</taxon>
        <taxon>Sordariomycetes</taxon>
        <taxon>Sordariomycetidae</taxon>
        <taxon>Sordariales</taxon>
        <taxon>Chaetomiaceae</taxon>
        <taxon>Parathielavia</taxon>
    </lineage>
</organism>
<comment type="caution">
    <text evidence="2">The sequence shown here is derived from an EMBL/GenBank/DDBJ whole genome shotgun (WGS) entry which is preliminary data.</text>
</comment>
<dbReference type="PANTHER" id="PTHR13847">
    <property type="entry name" value="SARCOSINE DEHYDROGENASE-RELATED"/>
    <property type="match status" value="1"/>
</dbReference>
<accession>A0AAN6U6L8</accession>